<dbReference type="GO" id="GO:0003682">
    <property type="term" value="F:chromatin binding"/>
    <property type="evidence" value="ECO:0007669"/>
    <property type="project" value="TreeGrafter"/>
</dbReference>
<comment type="similarity">
    <text evidence="1">Belongs to the flavin monoamine oxidase family.</text>
</comment>
<dbReference type="Gene3D" id="3.90.660.10">
    <property type="match status" value="1"/>
</dbReference>
<sequence>ALTAYMHDMANYSSFMPVYDKPILVGYATNHAAELMERLSDSEARIVYLCHLAHYFDALVKDNSPEEGEALWAKVSFMTRWNQDPFTRGSYTSIPVGASPADIEEFQIPVSARVYGQLTGDDDYEHCSNDDGDDDDDDVVGNKSVGLSAAVALMSVNDPETGRVFFAGEHTSLGHFASVQGAILSGRLEASKILGREHSHEH</sequence>
<proteinExistence type="inferred from homology"/>
<dbReference type="Gene3D" id="3.50.50.60">
    <property type="entry name" value="FAD/NAD(P)-binding domain"/>
    <property type="match status" value="1"/>
</dbReference>
<dbReference type="PANTHER" id="PTHR10742">
    <property type="entry name" value="FLAVIN MONOAMINE OXIDASE"/>
    <property type="match status" value="1"/>
</dbReference>
<keyword evidence="2" id="KW-0560">Oxidoreductase</keyword>
<dbReference type="Proteomes" id="UP000703661">
    <property type="component" value="Unassembled WGS sequence"/>
</dbReference>
<dbReference type="GO" id="GO:0050660">
    <property type="term" value="F:flavin adenine dinucleotide binding"/>
    <property type="evidence" value="ECO:0007669"/>
    <property type="project" value="TreeGrafter"/>
</dbReference>
<dbReference type="AlphaFoldDB" id="A0A9P6SWI3"/>
<dbReference type="SUPFAM" id="SSF51905">
    <property type="entry name" value="FAD/NAD(P)-binding domain"/>
    <property type="match status" value="1"/>
</dbReference>
<comment type="caution">
    <text evidence="4">The sequence shown here is derived from an EMBL/GenBank/DDBJ whole genome shotgun (WGS) entry which is preliminary data.</text>
</comment>
<name>A0A9P6SWI3_9FUNG</name>
<dbReference type="GO" id="GO:0006338">
    <property type="term" value="P:chromatin remodeling"/>
    <property type="evidence" value="ECO:0007669"/>
    <property type="project" value="TreeGrafter"/>
</dbReference>
<evidence type="ECO:0000313" key="4">
    <source>
        <dbReference type="EMBL" id="KAG0008493.1"/>
    </source>
</evidence>
<evidence type="ECO:0000256" key="2">
    <source>
        <dbReference type="ARBA" id="ARBA00023002"/>
    </source>
</evidence>
<dbReference type="SUPFAM" id="SSF54373">
    <property type="entry name" value="FAD-linked reductases, C-terminal domain"/>
    <property type="match status" value="1"/>
</dbReference>
<reference evidence="4" key="1">
    <citation type="journal article" date="2020" name="Fungal Divers.">
        <title>Resolving the Mortierellaceae phylogeny through synthesis of multi-gene phylogenetics and phylogenomics.</title>
        <authorList>
            <person name="Vandepol N."/>
            <person name="Liber J."/>
            <person name="Desiro A."/>
            <person name="Na H."/>
            <person name="Kennedy M."/>
            <person name="Barry K."/>
            <person name="Grigoriev I.V."/>
            <person name="Miller A.N."/>
            <person name="O'Donnell K."/>
            <person name="Stajich J.E."/>
            <person name="Bonito G."/>
        </authorList>
    </citation>
    <scope>NUCLEOTIDE SEQUENCE</scope>
    <source>
        <strain evidence="4">NRRL 2769</strain>
    </source>
</reference>
<accession>A0A9P6SWI3</accession>
<dbReference type="Pfam" id="PF01593">
    <property type="entry name" value="Amino_oxidase"/>
    <property type="match status" value="2"/>
</dbReference>
<feature type="domain" description="Amine oxidase" evidence="3">
    <location>
        <begin position="17"/>
        <end position="110"/>
    </location>
</feature>
<keyword evidence="5" id="KW-1185">Reference proteome</keyword>
<dbReference type="PANTHER" id="PTHR10742:SF386">
    <property type="entry name" value="LYSINE-SPECIFIC HISTONE DEMETHYLASE 1A"/>
    <property type="match status" value="1"/>
</dbReference>
<feature type="domain" description="Amine oxidase" evidence="3">
    <location>
        <begin position="160"/>
        <end position="194"/>
    </location>
</feature>
<evidence type="ECO:0000313" key="5">
    <source>
        <dbReference type="Proteomes" id="UP000703661"/>
    </source>
</evidence>
<dbReference type="GO" id="GO:0016491">
    <property type="term" value="F:oxidoreductase activity"/>
    <property type="evidence" value="ECO:0007669"/>
    <property type="project" value="UniProtKB-KW"/>
</dbReference>
<evidence type="ECO:0000256" key="1">
    <source>
        <dbReference type="ARBA" id="ARBA00005995"/>
    </source>
</evidence>
<dbReference type="InterPro" id="IPR036188">
    <property type="entry name" value="FAD/NAD-bd_sf"/>
</dbReference>
<organism evidence="4 5">
    <name type="scientific">Entomortierella chlamydospora</name>
    <dbReference type="NCBI Taxonomy" id="101097"/>
    <lineage>
        <taxon>Eukaryota</taxon>
        <taxon>Fungi</taxon>
        <taxon>Fungi incertae sedis</taxon>
        <taxon>Mucoromycota</taxon>
        <taxon>Mortierellomycotina</taxon>
        <taxon>Mortierellomycetes</taxon>
        <taxon>Mortierellales</taxon>
        <taxon>Mortierellaceae</taxon>
        <taxon>Entomortierella</taxon>
    </lineage>
</organism>
<gene>
    <name evidence="4" type="primary">KDM1A</name>
    <name evidence="4" type="ORF">BGZ80_003383</name>
</gene>
<dbReference type="EMBL" id="JAAAID010001890">
    <property type="protein sequence ID" value="KAG0008493.1"/>
    <property type="molecule type" value="Genomic_DNA"/>
</dbReference>
<dbReference type="InterPro" id="IPR050281">
    <property type="entry name" value="Flavin_monoamine_oxidase"/>
</dbReference>
<evidence type="ECO:0000259" key="3">
    <source>
        <dbReference type="Pfam" id="PF01593"/>
    </source>
</evidence>
<feature type="non-terminal residue" evidence="4">
    <location>
        <position position="1"/>
    </location>
</feature>
<protein>
    <submittedName>
        <fullName evidence="4">Lysine-specific histone demethylase 1A</fullName>
    </submittedName>
</protein>
<dbReference type="InterPro" id="IPR002937">
    <property type="entry name" value="Amino_oxidase"/>
</dbReference>